<dbReference type="InterPro" id="IPR008969">
    <property type="entry name" value="CarboxyPept-like_regulatory"/>
</dbReference>
<evidence type="ECO:0000313" key="2">
    <source>
        <dbReference type="Proteomes" id="UP001501442"/>
    </source>
</evidence>
<reference evidence="2" key="1">
    <citation type="journal article" date="2019" name="Int. J. Syst. Evol. Microbiol.">
        <title>The Global Catalogue of Microorganisms (GCM) 10K type strain sequencing project: providing services to taxonomists for standard genome sequencing and annotation.</title>
        <authorList>
            <consortium name="The Broad Institute Genomics Platform"/>
            <consortium name="The Broad Institute Genome Sequencing Center for Infectious Disease"/>
            <person name="Wu L."/>
            <person name="Ma J."/>
        </authorList>
    </citation>
    <scope>NUCLEOTIDE SEQUENCE [LARGE SCALE GENOMIC DNA]</scope>
    <source>
        <strain evidence="2">JCM 17939</strain>
    </source>
</reference>
<accession>A0ABP8UEZ3</accession>
<organism evidence="1 2">
    <name type="scientific">Actinoallomurus vinaceus</name>
    <dbReference type="NCBI Taxonomy" id="1080074"/>
    <lineage>
        <taxon>Bacteria</taxon>
        <taxon>Bacillati</taxon>
        <taxon>Actinomycetota</taxon>
        <taxon>Actinomycetes</taxon>
        <taxon>Streptosporangiales</taxon>
        <taxon>Thermomonosporaceae</taxon>
        <taxon>Actinoallomurus</taxon>
    </lineage>
</organism>
<protein>
    <recommendedName>
        <fullName evidence="3">Carboxypeptidase regulatory-like domain-containing protein</fullName>
    </recommendedName>
</protein>
<evidence type="ECO:0008006" key="3">
    <source>
        <dbReference type="Google" id="ProtNLM"/>
    </source>
</evidence>
<name>A0ABP8UEZ3_9ACTN</name>
<dbReference type="EMBL" id="BAABHK010000006">
    <property type="protein sequence ID" value="GAA4628545.1"/>
    <property type="molecule type" value="Genomic_DNA"/>
</dbReference>
<proteinExistence type="predicted"/>
<dbReference type="SUPFAM" id="SSF49464">
    <property type="entry name" value="Carboxypeptidase regulatory domain-like"/>
    <property type="match status" value="1"/>
</dbReference>
<sequence>MTDDELIERLRVAFPPVPEHLIALGRAAFDWFTPEATLATLAHDAAETPAGVRGGGPRTLTFAGRDVHVEIEVSGREIVGQLAPAVAAEVILRSPDGERGARTDESGGFVLSEVPAGLVSLLFRLADATSVVTSWIHV</sequence>
<dbReference type="RefSeq" id="WP_345432942.1">
    <property type="nucleotide sequence ID" value="NZ_BAABHK010000006.1"/>
</dbReference>
<gene>
    <name evidence="1" type="ORF">GCM10023196_045330</name>
</gene>
<evidence type="ECO:0000313" key="1">
    <source>
        <dbReference type="EMBL" id="GAA4628545.1"/>
    </source>
</evidence>
<comment type="caution">
    <text evidence="1">The sequence shown here is derived from an EMBL/GenBank/DDBJ whole genome shotgun (WGS) entry which is preliminary data.</text>
</comment>
<keyword evidence="2" id="KW-1185">Reference proteome</keyword>
<dbReference type="Proteomes" id="UP001501442">
    <property type="component" value="Unassembled WGS sequence"/>
</dbReference>